<name>A0A5M3Q0H0_9GAMM</name>
<comment type="caution">
    <text evidence="2">The sequence shown here is derived from an EMBL/GenBank/DDBJ whole genome shotgun (WGS) entry which is preliminary data.</text>
</comment>
<proteinExistence type="predicted"/>
<dbReference type="AlphaFoldDB" id="A0A5M3Q0H0"/>
<dbReference type="RefSeq" id="WP_136631886.1">
    <property type="nucleotide sequence ID" value="NZ_BGZI01000015.1"/>
</dbReference>
<organism evidence="2 3">
    <name type="scientific">Marinobacter salsuginis</name>
    <dbReference type="NCBI Taxonomy" id="418719"/>
    <lineage>
        <taxon>Bacteria</taxon>
        <taxon>Pseudomonadati</taxon>
        <taxon>Pseudomonadota</taxon>
        <taxon>Gammaproteobacteria</taxon>
        <taxon>Pseudomonadales</taxon>
        <taxon>Marinobacteraceae</taxon>
        <taxon>Marinobacter</taxon>
    </lineage>
</organism>
<gene>
    <name evidence="2" type="ORF">MSSD14B_23360</name>
</gene>
<evidence type="ECO:0000256" key="1">
    <source>
        <dbReference type="SAM" id="Coils"/>
    </source>
</evidence>
<reference evidence="2 3" key="1">
    <citation type="journal article" date="2019" name="J. Gen. Appl. Microbiol.">
        <title>Aerobic degradation of cis-dichloroethene by the marine bacterium Marinobacter salsuginis strain 5N-3.</title>
        <authorList>
            <person name="Inoue Y."/>
            <person name="Fukunaga Y."/>
            <person name="Katsumata H."/>
            <person name="Ohji S."/>
            <person name="Hosoyama A."/>
            <person name="Mori K."/>
            <person name="Ando K."/>
        </authorList>
    </citation>
    <scope>NUCLEOTIDE SEQUENCE [LARGE SCALE GENOMIC DNA]</scope>
    <source>
        <strain evidence="2 3">NBRC 109114</strain>
    </source>
</reference>
<accession>A0A5M3Q0H0</accession>
<dbReference type="EMBL" id="BGZI01000015">
    <property type="protein sequence ID" value="GBO88668.1"/>
    <property type="molecule type" value="Genomic_DNA"/>
</dbReference>
<protein>
    <submittedName>
        <fullName evidence="2">Uncharacterized protein</fullName>
    </submittedName>
</protein>
<keyword evidence="1" id="KW-0175">Coiled coil</keyword>
<evidence type="ECO:0000313" key="2">
    <source>
        <dbReference type="EMBL" id="GBO88668.1"/>
    </source>
</evidence>
<sequence length="116" mass="13227">MKTARKLEIAEPVLGEKREKRGPTALSELHFNQRSELGAARVTTKARKTFKKRKDINDLDSALAYIDDLEQQLSLAKEQAKASDEANREMAQKQKRLLRTIESIYVRSADAIENIE</sequence>
<evidence type="ECO:0000313" key="3">
    <source>
        <dbReference type="Proteomes" id="UP000387223"/>
    </source>
</evidence>
<dbReference type="Proteomes" id="UP000387223">
    <property type="component" value="Unassembled WGS sequence"/>
</dbReference>
<feature type="coiled-coil region" evidence="1">
    <location>
        <begin position="59"/>
        <end position="96"/>
    </location>
</feature>